<evidence type="ECO:0008006" key="10">
    <source>
        <dbReference type="Google" id="ProtNLM"/>
    </source>
</evidence>
<keyword evidence="3 5" id="KW-0238">DNA-binding</keyword>
<dbReference type="InterPro" id="IPR011010">
    <property type="entry name" value="DNA_brk_join_enz"/>
</dbReference>
<evidence type="ECO:0000259" key="6">
    <source>
        <dbReference type="PROSITE" id="PS51898"/>
    </source>
</evidence>
<keyword evidence="2" id="KW-0229">DNA integration</keyword>
<dbReference type="Proteomes" id="UP000239874">
    <property type="component" value="Unassembled WGS sequence"/>
</dbReference>
<reference evidence="8 9" key="1">
    <citation type="submission" date="2018-02" db="EMBL/GenBank/DDBJ databases">
        <title>8 Nocardia nova and 1 Nocardia cyriacigeorgica strain used for evolution to TMP-SMX.</title>
        <authorList>
            <person name="Mehta H."/>
            <person name="Weng J."/>
            <person name="Shamoo Y."/>
        </authorList>
    </citation>
    <scope>NUCLEOTIDE SEQUENCE [LARGE SCALE GENOMIC DNA]</scope>
    <source>
        <strain evidence="8 9">MDA3139</strain>
    </source>
</reference>
<dbReference type="EMBL" id="PSZC01000039">
    <property type="protein sequence ID" value="PPJ31866.1"/>
    <property type="molecule type" value="Genomic_DNA"/>
</dbReference>
<dbReference type="RefSeq" id="WP_104380670.1">
    <property type="nucleotide sequence ID" value="NZ_PSZC01000039.1"/>
</dbReference>
<evidence type="ECO:0000259" key="7">
    <source>
        <dbReference type="PROSITE" id="PS51900"/>
    </source>
</evidence>
<dbReference type="PROSITE" id="PS51900">
    <property type="entry name" value="CB"/>
    <property type="match status" value="1"/>
</dbReference>
<sequence length="453" mass="50920">MEARDGIWTTSIEISAESKAALIKKVAAIKRLSQKIDKEKERRRRAQGEGSIYTRGDGMVVGRLELERHADGKRRRSKPVYSKDHAVVVKKLEALKKTIAEGREQLDETLTLADWLDYWLEEIAPAKTKPHALKTYRSHVRNQIQPAIGHRKVAKLKPEDVRALHKWIREAKYVKGKDKKTGEPIRVPYSERTVEAAHTVLSSAMSDAVAEEKAHRNPCELVPAPNGSSGEGTALSTEQARAVLLAAMRANDRMVTRWAAGLMLGGRQGEILGLQWDRIDFEAGTLDLAWQLEWLPLKPGAKPDDPKRFDVRPGFEHTPLWRGAALTRPKTDLSQRLIPLPEPLAAILQVHRKTWKPNPWGLVWTTAKGTPVSDRADREGWAEAQRRAEVDPVQVRRMRDTTATLLMEANVPDKVIQSIMGHTNVMTTRGYQRVDLSQSRKALGNLDVLLAVE</sequence>
<dbReference type="InterPro" id="IPR002104">
    <property type="entry name" value="Integrase_catalytic"/>
</dbReference>
<dbReference type="InterPro" id="IPR050808">
    <property type="entry name" value="Phage_Integrase"/>
</dbReference>
<gene>
    <name evidence="8" type="ORF">C5E45_32775</name>
</gene>
<evidence type="ECO:0000256" key="4">
    <source>
        <dbReference type="ARBA" id="ARBA00023172"/>
    </source>
</evidence>
<evidence type="ECO:0000256" key="2">
    <source>
        <dbReference type="ARBA" id="ARBA00022908"/>
    </source>
</evidence>
<evidence type="ECO:0000313" key="8">
    <source>
        <dbReference type="EMBL" id="PPJ31866.1"/>
    </source>
</evidence>
<dbReference type="InterPro" id="IPR013762">
    <property type="entry name" value="Integrase-like_cat_sf"/>
</dbReference>
<dbReference type="CDD" id="cd01189">
    <property type="entry name" value="INT_ICEBs1_C_like"/>
    <property type="match status" value="1"/>
</dbReference>
<organism evidence="8 9">
    <name type="scientific">Nocardia nova</name>
    <dbReference type="NCBI Taxonomy" id="37330"/>
    <lineage>
        <taxon>Bacteria</taxon>
        <taxon>Bacillati</taxon>
        <taxon>Actinomycetota</taxon>
        <taxon>Actinomycetes</taxon>
        <taxon>Mycobacteriales</taxon>
        <taxon>Nocardiaceae</taxon>
        <taxon>Nocardia</taxon>
    </lineage>
</organism>
<evidence type="ECO:0000256" key="1">
    <source>
        <dbReference type="ARBA" id="ARBA00008857"/>
    </source>
</evidence>
<dbReference type="Gene3D" id="1.10.150.130">
    <property type="match status" value="1"/>
</dbReference>
<dbReference type="GO" id="GO:0006310">
    <property type="term" value="P:DNA recombination"/>
    <property type="evidence" value="ECO:0007669"/>
    <property type="project" value="UniProtKB-KW"/>
</dbReference>
<comment type="caution">
    <text evidence="8">The sequence shown here is derived from an EMBL/GenBank/DDBJ whole genome shotgun (WGS) entry which is preliminary data.</text>
</comment>
<protein>
    <recommendedName>
        <fullName evidence="10">Site-specific integrase</fullName>
    </recommendedName>
</protein>
<feature type="domain" description="Tyr recombinase" evidence="6">
    <location>
        <begin position="230"/>
        <end position="444"/>
    </location>
</feature>
<dbReference type="InterPro" id="IPR004107">
    <property type="entry name" value="Integrase_SAM-like_N"/>
</dbReference>
<dbReference type="PANTHER" id="PTHR30629:SF2">
    <property type="entry name" value="PROPHAGE INTEGRASE INTS-RELATED"/>
    <property type="match status" value="1"/>
</dbReference>
<accession>A0A2S6ACQ7</accession>
<dbReference type="Pfam" id="PF00589">
    <property type="entry name" value="Phage_integrase"/>
    <property type="match status" value="1"/>
</dbReference>
<dbReference type="Pfam" id="PF14659">
    <property type="entry name" value="Phage_int_SAM_3"/>
    <property type="match status" value="1"/>
</dbReference>
<dbReference type="PANTHER" id="PTHR30629">
    <property type="entry name" value="PROPHAGE INTEGRASE"/>
    <property type="match status" value="1"/>
</dbReference>
<dbReference type="SUPFAM" id="SSF56349">
    <property type="entry name" value="DNA breaking-rejoining enzymes"/>
    <property type="match status" value="1"/>
</dbReference>
<comment type="similarity">
    <text evidence="1">Belongs to the 'phage' integrase family.</text>
</comment>
<evidence type="ECO:0000313" key="9">
    <source>
        <dbReference type="Proteomes" id="UP000239874"/>
    </source>
</evidence>
<evidence type="ECO:0000256" key="5">
    <source>
        <dbReference type="PROSITE-ProRule" id="PRU01248"/>
    </source>
</evidence>
<evidence type="ECO:0000256" key="3">
    <source>
        <dbReference type="ARBA" id="ARBA00023125"/>
    </source>
</evidence>
<dbReference type="InterPro" id="IPR044068">
    <property type="entry name" value="CB"/>
</dbReference>
<dbReference type="PROSITE" id="PS51898">
    <property type="entry name" value="TYR_RECOMBINASE"/>
    <property type="match status" value="1"/>
</dbReference>
<proteinExistence type="inferred from homology"/>
<dbReference type="GO" id="GO:0015074">
    <property type="term" value="P:DNA integration"/>
    <property type="evidence" value="ECO:0007669"/>
    <property type="project" value="UniProtKB-KW"/>
</dbReference>
<dbReference type="InterPro" id="IPR010998">
    <property type="entry name" value="Integrase_recombinase_N"/>
</dbReference>
<keyword evidence="4" id="KW-0233">DNA recombination</keyword>
<dbReference type="Gene3D" id="1.10.443.10">
    <property type="entry name" value="Intergrase catalytic core"/>
    <property type="match status" value="1"/>
</dbReference>
<feature type="domain" description="Core-binding (CB)" evidence="7">
    <location>
        <begin position="110"/>
        <end position="209"/>
    </location>
</feature>
<dbReference type="AlphaFoldDB" id="A0A2S6ACQ7"/>
<name>A0A2S6ACQ7_9NOCA</name>
<dbReference type="GO" id="GO:0003677">
    <property type="term" value="F:DNA binding"/>
    <property type="evidence" value="ECO:0007669"/>
    <property type="project" value="UniProtKB-UniRule"/>
</dbReference>